<evidence type="ECO:0000313" key="6">
    <source>
        <dbReference type="EMBL" id="PPK66401.1"/>
    </source>
</evidence>
<dbReference type="SUPFAM" id="SSF46689">
    <property type="entry name" value="Homeodomain-like"/>
    <property type="match status" value="1"/>
</dbReference>
<feature type="domain" description="HTH tetR-type" evidence="5">
    <location>
        <begin position="37"/>
        <end position="97"/>
    </location>
</feature>
<dbReference type="OrthoDB" id="2570341at2"/>
<evidence type="ECO:0000256" key="3">
    <source>
        <dbReference type="ARBA" id="ARBA00023163"/>
    </source>
</evidence>
<evidence type="ECO:0000256" key="4">
    <source>
        <dbReference type="PROSITE-ProRule" id="PRU00335"/>
    </source>
</evidence>
<feature type="DNA-binding region" description="H-T-H motif" evidence="4">
    <location>
        <begin position="60"/>
        <end position="79"/>
    </location>
</feature>
<name>A0A2S6GMN9_9PSEU</name>
<evidence type="ECO:0000259" key="5">
    <source>
        <dbReference type="PROSITE" id="PS50977"/>
    </source>
</evidence>
<dbReference type="GO" id="GO:0045892">
    <property type="term" value="P:negative regulation of DNA-templated transcription"/>
    <property type="evidence" value="ECO:0007669"/>
    <property type="project" value="InterPro"/>
</dbReference>
<dbReference type="InterPro" id="IPR009057">
    <property type="entry name" value="Homeodomain-like_sf"/>
</dbReference>
<evidence type="ECO:0000256" key="1">
    <source>
        <dbReference type="ARBA" id="ARBA00023015"/>
    </source>
</evidence>
<keyword evidence="7" id="KW-1185">Reference proteome</keyword>
<dbReference type="EMBL" id="PTIX01000010">
    <property type="protein sequence ID" value="PPK66401.1"/>
    <property type="molecule type" value="Genomic_DNA"/>
</dbReference>
<dbReference type="InterPro" id="IPR050109">
    <property type="entry name" value="HTH-type_TetR-like_transc_reg"/>
</dbReference>
<dbReference type="Pfam" id="PF02909">
    <property type="entry name" value="TetR_C_1"/>
    <property type="match status" value="1"/>
</dbReference>
<comment type="caution">
    <text evidence="6">The sequence shown here is derived from an EMBL/GenBank/DDBJ whole genome shotgun (WGS) entry which is preliminary data.</text>
</comment>
<dbReference type="InterPro" id="IPR001647">
    <property type="entry name" value="HTH_TetR"/>
</dbReference>
<dbReference type="AlphaFoldDB" id="A0A2S6GMN9"/>
<dbReference type="GO" id="GO:0003700">
    <property type="term" value="F:DNA-binding transcription factor activity"/>
    <property type="evidence" value="ECO:0007669"/>
    <property type="project" value="TreeGrafter"/>
</dbReference>
<accession>A0A2S6GMN9</accession>
<evidence type="ECO:0000256" key="2">
    <source>
        <dbReference type="ARBA" id="ARBA00023125"/>
    </source>
</evidence>
<gene>
    <name evidence="6" type="ORF">CLV40_110105</name>
</gene>
<protein>
    <submittedName>
        <fullName evidence="6">Regulatory TetR family protein</fullName>
    </submittedName>
</protein>
<reference evidence="6 7" key="1">
    <citation type="submission" date="2018-02" db="EMBL/GenBank/DDBJ databases">
        <title>Genomic Encyclopedia of Archaeal and Bacterial Type Strains, Phase II (KMG-II): from individual species to whole genera.</title>
        <authorList>
            <person name="Goeker M."/>
        </authorList>
    </citation>
    <scope>NUCLEOTIDE SEQUENCE [LARGE SCALE GENOMIC DNA]</scope>
    <source>
        <strain evidence="6 7">YU 961-1</strain>
    </source>
</reference>
<dbReference type="SUPFAM" id="SSF48498">
    <property type="entry name" value="Tetracyclin repressor-like, C-terminal domain"/>
    <property type="match status" value="1"/>
</dbReference>
<dbReference type="PROSITE" id="PS50977">
    <property type="entry name" value="HTH_TETR_2"/>
    <property type="match status" value="1"/>
</dbReference>
<dbReference type="RefSeq" id="WP_104480381.1">
    <property type="nucleotide sequence ID" value="NZ_CP154825.1"/>
</dbReference>
<dbReference type="PANTHER" id="PTHR30055:SF151">
    <property type="entry name" value="TRANSCRIPTIONAL REGULATORY PROTEIN"/>
    <property type="match status" value="1"/>
</dbReference>
<dbReference type="GO" id="GO:0000976">
    <property type="term" value="F:transcription cis-regulatory region binding"/>
    <property type="evidence" value="ECO:0007669"/>
    <property type="project" value="TreeGrafter"/>
</dbReference>
<sequence length="274" mass="29251">MAKDATKDHSGGGDPTRSLMLLWRKQNQAPVRNGRRDLSVDRIVGAAIEVADTEGLIALSMRRVADKLNVGTMSLYTYVPGKAELIDLMLDTVYAETAKSGDGAEPGGAGSGAGDAAAPGWRGELHRVAHANWALYHRHPWMLRVGVSRPPLGPNVMAKYDRELGTIADIGLTEVEMDTVLNLVIGHAETTARRALEATATESDTGVSDEQWWQAHSPVLNTLMDASQYPRAAAVGAAVGAVHGTAYDSSHNFEFGLARILDGVEALVASRKSE</sequence>
<dbReference type="Proteomes" id="UP000239203">
    <property type="component" value="Unassembled WGS sequence"/>
</dbReference>
<dbReference type="InterPro" id="IPR036271">
    <property type="entry name" value="Tet_transcr_reg_TetR-rel_C_sf"/>
</dbReference>
<dbReference type="Gene3D" id="1.10.357.10">
    <property type="entry name" value="Tetracycline Repressor, domain 2"/>
    <property type="match status" value="1"/>
</dbReference>
<evidence type="ECO:0000313" key="7">
    <source>
        <dbReference type="Proteomes" id="UP000239203"/>
    </source>
</evidence>
<dbReference type="InterPro" id="IPR004111">
    <property type="entry name" value="Repressor_TetR_C"/>
</dbReference>
<dbReference type="Gene3D" id="1.10.10.60">
    <property type="entry name" value="Homeodomain-like"/>
    <property type="match status" value="1"/>
</dbReference>
<keyword evidence="2 4" id="KW-0238">DNA-binding</keyword>
<keyword evidence="3" id="KW-0804">Transcription</keyword>
<dbReference type="PANTHER" id="PTHR30055">
    <property type="entry name" value="HTH-TYPE TRANSCRIPTIONAL REGULATOR RUTR"/>
    <property type="match status" value="1"/>
</dbReference>
<keyword evidence="1" id="KW-0805">Transcription regulation</keyword>
<dbReference type="Pfam" id="PF00440">
    <property type="entry name" value="TetR_N"/>
    <property type="match status" value="1"/>
</dbReference>
<organism evidence="6 7">
    <name type="scientific">Actinokineospora auranticolor</name>
    <dbReference type="NCBI Taxonomy" id="155976"/>
    <lineage>
        <taxon>Bacteria</taxon>
        <taxon>Bacillati</taxon>
        <taxon>Actinomycetota</taxon>
        <taxon>Actinomycetes</taxon>
        <taxon>Pseudonocardiales</taxon>
        <taxon>Pseudonocardiaceae</taxon>
        <taxon>Actinokineospora</taxon>
    </lineage>
</organism>
<proteinExistence type="predicted"/>